<evidence type="ECO:0000313" key="1">
    <source>
        <dbReference type="EMBL" id="GBP22014.1"/>
    </source>
</evidence>
<evidence type="ECO:0000313" key="2">
    <source>
        <dbReference type="Proteomes" id="UP000299102"/>
    </source>
</evidence>
<dbReference type="AlphaFoldDB" id="A0A4C1U7W3"/>
<dbReference type="EMBL" id="BGZK01000135">
    <property type="protein sequence ID" value="GBP22014.1"/>
    <property type="molecule type" value="Genomic_DNA"/>
</dbReference>
<gene>
    <name evidence="1" type="ORF">EVAR_18655_1</name>
</gene>
<proteinExistence type="predicted"/>
<dbReference type="Proteomes" id="UP000299102">
    <property type="component" value="Unassembled WGS sequence"/>
</dbReference>
<organism evidence="1 2">
    <name type="scientific">Eumeta variegata</name>
    <name type="common">Bagworm moth</name>
    <name type="synonym">Eumeta japonica</name>
    <dbReference type="NCBI Taxonomy" id="151549"/>
    <lineage>
        <taxon>Eukaryota</taxon>
        <taxon>Metazoa</taxon>
        <taxon>Ecdysozoa</taxon>
        <taxon>Arthropoda</taxon>
        <taxon>Hexapoda</taxon>
        <taxon>Insecta</taxon>
        <taxon>Pterygota</taxon>
        <taxon>Neoptera</taxon>
        <taxon>Endopterygota</taxon>
        <taxon>Lepidoptera</taxon>
        <taxon>Glossata</taxon>
        <taxon>Ditrysia</taxon>
        <taxon>Tineoidea</taxon>
        <taxon>Psychidae</taxon>
        <taxon>Oiketicinae</taxon>
        <taxon>Eumeta</taxon>
    </lineage>
</organism>
<comment type="caution">
    <text evidence="1">The sequence shown here is derived from an EMBL/GenBank/DDBJ whole genome shotgun (WGS) entry which is preliminary data.</text>
</comment>
<accession>A0A4C1U7W3</accession>
<name>A0A4C1U7W3_EUMVA</name>
<sequence>MGTKVKALVNHLGSSGGDGAAGDSPAALAIFCDLFRRENEVYPVTSLRGDPTRERDNETLWLSKAEMEKLQFQ</sequence>
<reference evidence="1 2" key="1">
    <citation type="journal article" date="2019" name="Commun. Biol.">
        <title>The bagworm genome reveals a unique fibroin gene that provides high tensile strength.</title>
        <authorList>
            <person name="Kono N."/>
            <person name="Nakamura H."/>
            <person name="Ohtoshi R."/>
            <person name="Tomita M."/>
            <person name="Numata K."/>
            <person name="Arakawa K."/>
        </authorList>
    </citation>
    <scope>NUCLEOTIDE SEQUENCE [LARGE SCALE GENOMIC DNA]</scope>
</reference>
<protein>
    <submittedName>
        <fullName evidence="1">Uncharacterized protein</fullName>
    </submittedName>
</protein>
<keyword evidence="2" id="KW-1185">Reference proteome</keyword>